<gene>
    <name evidence="1" type="ORF">PFISCL1PPCAC_28061</name>
</gene>
<feature type="non-terminal residue" evidence="1">
    <location>
        <position position="1"/>
    </location>
</feature>
<evidence type="ECO:0000313" key="2">
    <source>
        <dbReference type="Proteomes" id="UP001432322"/>
    </source>
</evidence>
<dbReference type="EMBL" id="BTSY01000007">
    <property type="protein sequence ID" value="GMT36764.1"/>
    <property type="molecule type" value="Genomic_DNA"/>
</dbReference>
<accession>A0AAV5X150</accession>
<sequence>SYYLVHNNNKEENVVCNMKTQEIMTKGGAVVEANSPFSCDMCMCPTNELSDQQSACPFLSLCVKPTSEDACKATCPDGAQPSYLDANNMMKPSATIDCLPSDEWIEAGATQITCQFTDPSKGYKEDPPVVNIPCPKLNTFSCGSVPCMDANLVYVKTPDGYRATCTAGAIFTDKSTPGVTPSLICLPTGMWEDGVSEANCRTDADAIVNGCIAMVTDPITRGILKGECAFGTCVIKCMDPAAPMLQYEDYGGGMGKAPALSCLEGDINAPSTAQVDPDKVKCVA</sequence>
<proteinExistence type="predicted"/>
<reference evidence="1" key="1">
    <citation type="submission" date="2023-10" db="EMBL/GenBank/DDBJ databases">
        <title>Genome assembly of Pristionchus species.</title>
        <authorList>
            <person name="Yoshida K."/>
            <person name="Sommer R.J."/>
        </authorList>
    </citation>
    <scope>NUCLEOTIDE SEQUENCE</scope>
    <source>
        <strain evidence="1">RS5133</strain>
    </source>
</reference>
<evidence type="ECO:0008006" key="3">
    <source>
        <dbReference type="Google" id="ProtNLM"/>
    </source>
</evidence>
<name>A0AAV5X150_9BILA</name>
<protein>
    <recommendedName>
        <fullName evidence="3">Sushi domain-containing protein</fullName>
    </recommendedName>
</protein>
<organism evidence="1 2">
    <name type="scientific">Pristionchus fissidentatus</name>
    <dbReference type="NCBI Taxonomy" id="1538716"/>
    <lineage>
        <taxon>Eukaryota</taxon>
        <taxon>Metazoa</taxon>
        <taxon>Ecdysozoa</taxon>
        <taxon>Nematoda</taxon>
        <taxon>Chromadorea</taxon>
        <taxon>Rhabditida</taxon>
        <taxon>Rhabditina</taxon>
        <taxon>Diplogasteromorpha</taxon>
        <taxon>Diplogasteroidea</taxon>
        <taxon>Neodiplogasteridae</taxon>
        <taxon>Pristionchus</taxon>
    </lineage>
</organism>
<dbReference type="AlphaFoldDB" id="A0AAV5X150"/>
<dbReference type="Proteomes" id="UP001432322">
    <property type="component" value="Unassembled WGS sequence"/>
</dbReference>
<comment type="caution">
    <text evidence="1">The sequence shown here is derived from an EMBL/GenBank/DDBJ whole genome shotgun (WGS) entry which is preliminary data.</text>
</comment>
<evidence type="ECO:0000313" key="1">
    <source>
        <dbReference type="EMBL" id="GMT36764.1"/>
    </source>
</evidence>
<keyword evidence="2" id="KW-1185">Reference proteome</keyword>